<dbReference type="EMBL" id="WHJG01000006">
    <property type="protein sequence ID" value="NHZ79379.1"/>
    <property type="molecule type" value="Genomic_DNA"/>
</dbReference>
<dbReference type="Gene3D" id="3.30.40.250">
    <property type="match status" value="1"/>
</dbReference>
<gene>
    <name evidence="2" type="ORF">F2P44_08830</name>
</gene>
<dbReference type="Gene3D" id="3.30.160.660">
    <property type="match status" value="1"/>
</dbReference>
<reference evidence="2 3" key="1">
    <citation type="submission" date="2019-10" db="EMBL/GenBank/DDBJ databases">
        <title>Taxonomy of Antarctic Massilia spp.: description of Massilia rubra sp. nov., Massilia aquatica sp. nov., Massilia mucilaginosa sp. nov., Massilia frigida sp. nov. isolated from streams, lakes and regoliths.</title>
        <authorList>
            <person name="Holochova P."/>
            <person name="Sedlacek I."/>
            <person name="Kralova S."/>
            <person name="Maslanova I."/>
            <person name="Busse H.-J."/>
            <person name="Stankova E."/>
            <person name="Vrbovska V."/>
            <person name="Kovarovic V."/>
            <person name="Bartak M."/>
            <person name="Svec P."/>
            <person name="Pantucek R."/>
        </authorList>
    </citation>
    <scope>NUCLEOTIDE SEQUENCE [LARGE SCALE GENOMIC DNA]</scope>
    <source>
        <strain evidence="2 3">CCM 8695</strain>
    </source>
</reference>
<accession>A0ABX0N928</accession>
<evidence type="ECO:0000313" key="2">
    <source>
        <dbReference type="EMBL" id="NHZ79379.1"/>
    </source>
</evidence>
<dbReference type="PROSITE" id="PS51664">
    <property type="entry name" value="YCAO"/>
    <property type="match status" value="1"/>
</dbReference>
<dbReference type="PANTHER" id="PTHR37809">
    <property type="entry name" value="RIBOSOMAL PROTEIN S12 METHYLTHIOTRANSFERASE ACCESSORY FACTOR YCAO"/>
    <property type="match status" value="1"/>
</dbReference>
<feature type="domain" description="YcaO" evidence="1">
    <location>
        <begin position="71"/>
        <end position="447"/>
    </location>
</feature>
<keyword evidence="3" id="KW-1185">Reference proteome</keyword>
<dbReference type="RefSeq" id="WP_167086320.1">
    <property type="nucleotide sequence ID" value="NZ_WHJG01000006.1"/>
</dbReference>
<dbReference type="Pfam" id="PF02624">
    <property type="entry name" value="YcaO"/>
    <property type="match status" value="1"/>
</dbReference>
<comment type="caution">
    <text evidence="2">The sequence shown here is derived from an EMBL/GenBank/DDBJ whole genome shotgun (WGS) entry which is preliminary data.</text>
</comment>
<dbReference type="PANTHER" id="PTHR37809:SF1">
    <property type="entry name" value="RIBOSOMAL PROTEIN S12 METHYLTHIOTRANSFERASE ACCESSORY FACTOR YCAO"/>
    <property type="match status" value="1"/>
</dbReference>
<proteinExistence type="predicted"/>
<dbReference type="Gene3D" id="3.30.1330.230">
    <property type="match status" value="1"/>
</dbReference>
<name>A0ABX0N928_9BURK</name>
<sequence length="447" mass="49565">MRKNGYLDAGELLERTAPLVDAETGLIAPPAEIPVECGEADIVVYSSTVSWLPHAQAHITLALDKSQSLAGSGSSTQRKWAKAKAICEALERYCNCSFDERRVVTATRDELGGEALDLCRFAHASRSESNDGSALPRNDVPIRWLQGYSLTHRRPAYVPFGAVYVSSAYQWQGEAFIQPISSGSAIAASYERACATAIMELIERDTLTLTWLHQLPLSHIDIDESAGPELRERLARAQASGIETYFFDATTDLGMPSAYCLQWQPEGEVAMMAMAATRFDIEDALVRVIDEAASSRAAIAPLSRRPRLYNPLDFRTFTRLTDGAVYYADPAHRAAFDFLLQSPHRIDLATLKRRQASAPEDDHEMLDRLVSRFAELDYELCVVDQTVGPVADCGLFAVRVVAPDLLPLTVNYNLKFGAAPRLYEAPKRMGHRAKSYAEFNRWPQPFA</sequence>
<dbReference type="InterPro" id="IPR003776">
    <property type="entry name" value="YcaO-like_dom"/>
</dbReference>
<protein>
    <recommendedName>
        <fullName evidence="1">YcaO domain-containing protein</fullName>
    </recommendedName>
</protein>
<dbReference type="InterPro" id="IPR027624">
    <property type="entry name" value="TOMM_cyclo_SagD"/>
</dbReference>
<dbReference type="NCBIfam" id="TIGR03604">
    <property type="entry name" value="TOMM_cyclo_SagD"/>
    <property type="match status" value="1"/>
</dbReference>
<evidence type="ECO:0000313" key="3">
    <source>
        <dbReference type="Proteomes" id="UP000621455"/>
    </source>
</evidence>
<evidence type="ECO:0000259" key="1">
    <source>
        <dbReference type="PROSITE" id="PS51664"/>
    </source>
</evidence>
<organism evidence="2 3">
    <name type="scientific">Massilia frigida</name>
    <dbReference type="NCBI Taxonomy" id="2609281"/>
    <lineage>
        <taxon>Bacteria</taxon>
        <taxon>Pseudomonadati</taxon>
        <taxon>Pseudomonadota</taxon>
        <taxon>Betaproteobacteria</taxon>
        <taxon>Burkholderiales</taxon>
        <taxon>Oxalobacteraceae</taxon>
        <taxon>Telluria group</taxon>
        <taxon>Massilia</taxon>
    </lineage>
</organism>
<dbReference type="Proteomes" id="UP000621455">
    <property type="component" value="Unassembled WGS sequence"/>
</dbReference>